<dbReference type="GeneID" id="301143432"/>
<keyword evidence="2" id="KW-1185">Reference proteome</keyword>
<name>A0ABU6NT34_9BACI</name>
<protein>
    <recommendedName>
        <fullName evidence="3">VWFA domain-containing protein</fullName>
    </recommendedName>
</protein>
<gene>
    <name evidence="1" type="ORF">P9271_02915</name>
</gene>
<evidence type="ECO:0000313" key="2">
    <source>
        <dbReference type="Proteomes" id="UP001342826"/>
    </source>
</evidence>
<organism evidence="1 2">
    <name type="scientific">Metabacillus fastidiosus</name>
    <dbReference type="NCBI Taxonomy" id="1458"/>
    <lineage>
        <taxon>Bacteria</taxon>
        <taxon>Bacillati</taxon>
        <taxon>Bacillota</taxon>
        <taxon>Bacilli</taxon>
        <taxon>Bacillales</taxon>
        <taxon>Bacillaceae</taxon>
        <taxon>Metabacillus</taxon>
    </lineage>
</organism>
<comment type="caution">
    <text evidence="1">The sequence shown here is derived from an EMBL/GenBank/DDBJ whole genome shotgun (WGS) entry which is preliminary data.</text>
</comment>
<dbReference type="RefSeq" id="WP_156483485.1">
    <property type="nucleotide sequence ID" value="NZ_JARTFS010000002.1"/>
</dbReference>
<reference evidence="1 2" key="1">
    <citation type="submission" date="2023-03" db="EMBL/GenBank/DDBJ databases">
        <title>Bacillus Genome Sequencing.</title>
        <authorList>
            <person name="Dunlap C."/>
        </authorList>
    </citation>
    <scope>NUCLEOTIDE SEQUENCE [LARGE SCALE GENOMIC DNA]</scope>
    <source>
        <strain evidence="1 2">NRS-1717</strain>
    </source>
</reference>
<sequence>MPRKQEETQLVIILSDGLSNFEVGEGPETIRNMIQKAEKQGIDVLLSVRW</sequence>
<dbReference type="Proteomes" id="UP001342826">
    <property type="component" value="Unassembled WGS sequence"/>
</dbReference>
<evidence type="ECO:0000313" key="1">
    <source>
        <dbReference type="EMBL" id="MED4400310.1"/>
    </source>
</evidence>
<accession>A0ABU6NT34</accession>
<dbReference type="EMBL" id="JARTFS010000002">
    <property type="protein sequence ID" value="MED4400310.1"/>
    <property type="molecule type" value="Genomic_DNA"/>
</dbReference>
<proteinExistence type="predicted"/>
<evidence type="ECO:0008006" key="3">
    <source>
        <dbReference type="Google" id="ProtNLM"/>
    </source>
</evidence>